<dbReference type="Proteomes" id="UP000006233">
    <property type="component" value="Unassembled WGS sequence"/>
</dbReference>
<dbReference type="EMBL" id="ACVB02000026">
    <property type="protein sequence ID" value="EEX73560.1"/>
    <property type="molecule type" value="Genomic_DNA"/>
</dbReference>
<comment type="caution">
    <text evidence="2">The sequence shown here is derived from an EMBL/GenBank/DDBJ whole genome shotgun (WGS) entry which is preliminary data.</text>
</comment>
<dbReference type="HOGENOM" id="CLU_158587_0_0_0"/>
<dbReference type="eggNOG" id="COG1917">
    <property type="taxonomic scope" value="Bacteria"/>
</dbReference>
<protein>
    <submittedName>
        <fullName evidence="2">Cupin domain protein</fullName>
    </submittedName>
</protein>
<gene>
    <name evidence="2" type="ORF">GCWU000323_02229</name>
</gene>
<dbReference type="STRING" id="634994.GCWU000323_02229"/>
<name>C9N073_9FUSO</name>
<evidence type="ECO:0000259" key="1">
    <source>
        <dbReference type="Pfam" id="PF07883"/>
    </source>
</evidence>
<accession>C9N073</accession>
<dbReference type="InterPro" id="IPR011051">
    <property type="entry name" value="RmlC_Cupin_sf"/>
</dbReference>
<sequence>MIEMAGIVKNQGGLAFSGTNYKVVKEVLDSGEKIPLHNHEGEDVVISVLKGKLEIHLNDDEIHTLVPGDIIGFDGKNLVKGTALEYTEFNETLIKK</sequence>
<reference evidence="2 3" key="1">
    <citation type="submission" date="2009-09" db="EMBL/GenBank/DDBJ databases">
        <authorList>
            <person name="Weinstock G."/>
            <person name="Sodergren E."/>
            <person name="Clifton S."/>
            <person name="Fulton L."/>
            <person name="Fulton B."/>
            <person name="Courtney L."/>
            <person name="Fronick C."/>
            <person name="Harrison M."/>
            <person name="Strong C."/>
            <person name="Farmer C."/>
            <person name="Delahaunty K."/>
            <person name="Markovic C."/>
            <person name="Hall O."/>
            <person name="Minx P."/>
            <person name="Tomlinson C."/>
            <person name="Mitreva M."/>
            <person name="Nelson J."/>
            <person name="Hou S."/>
            <person name="Wollam A."/>
            <person name="Pepin K.H."/>
            <person name="Johnson M."/>
            <person name="Bhonagiri V."/>
            <person name="Nash W.E."/>
            <person name="Warren W."/>
            <person name="Chinwalla A."/>
            <person name="Mardis E.R."/>
            <person name="Wilson R.K."/>
        </authorList>
    </citation>
    <scope>NUCLEOTIDE SEQUENCE [LARGE SCALE GENOMIC DNA]</scope>
    <source>
        <strain evidence="2 3">F0254</strain>
    </source>
</reference>
<dbReference type="Gene3D" id="2.60.120.10">
    <property type="entry name" value="Jelly Rolls"/>
    <property type="match status" value="1"/>
</dbReference>
<proteinExistence type="predicted"/>
<evidence type="ECO:0000313" key="3">
    <source>
        <dbReference type="Proteomes" id="UP000006233"/>
    </source>
</evidence>
<evidence type="ECO:0000313" key="2">
    <source>
        <dbReference type="EMBL" id="EEX73560.1"/>
    </source>
</evidence>
<dbReference type="AlphaFoldDB" id="C9N073"/>
<dbReference type="InterPro" id="IPR014710">
    <property type="entry name" value="RmlC-like_jellyroll"/>
</dbReference>
<feature type="domain" description="Cupin type-2" evidence="1">
    <location>
        <begin position="27"/>
        <end position="75"/>
    </location>
</feature>
<dbReference type="InterPro" id="IPR013096">
    <property type="entry name" value="Cupin_2"/>
</dbReference>
<dbReference type="SUPFAM" id="SSF51182">
    <property type="entry name" value="RmlC-like cupins"/>
    <property type="match status" value="1"/>
</dbReference>
<organism evidence="2 3">
    <name type="scientific">Leptotrichia hofstadii F0254</name>
    <dbReference type="NCBI Taxonomy" id="634994"/>
    <lineage>
        <taxon>Bacteria</taxon>
        <taxon>Fusobacteriati</taxon>
        <taxon>Fusobacteriota</taxon>
        <taxon>Fusobacteriia</taxon>
        <taxon>Fusobacteriales</taxon>
        <taxon>Leptotrichiaceae</taxon>
        <taxon>Leptotrichia</taxon>
    </lineage>
</organism>
<dbReference type="Pfam" id="PF07883">
    <property type="entry name" value="Cupin_2"/>
    <property type="match status" value="1"/>
</dbReference>